<reference evidence="2" key="1">
    <citation type="submission" date="2025-08" db="UniProtKB">
        <authorList>
            <consortium name="Ensembl"/>
        </authorList>
    </citation>
    <scope>IDENTIFICATION</scope>
</reference>
<protein>
    <submittedName>
        <fullName evidence="2">Uncharacterized protein</fullName>
    </submittedName>
</protein>
<sequence>MLNLAELGEIILLDLLLASLHGDLFSFIQTVLQIFDGLLHVLLHALQPPPLQFEAEQYHPQASSSG</sequence>
<evidence type="ECO:0000313" key="3">
    <source>
        <dbReference type="Proteomes" id="UP000261380"/>
    </source>
</evidence>
<dbReference type="Ensembl" id="ENSXCOT00000010630.1">
    <property type="protein sequence ID" value="ENSXCOP00000010507.1"/>
    <property type="gene ID" value="ENSXCOG00000007950.1"/>
</dbReference>
<keyword evidence="3" id="KW-1185">Reference proteome</keyword>
<dbReference type="Proteomes" id="UP000261380">
    <property type="component" value="Unplaced"/>
</dbReference>
<feature type="signal peptide" evidence="1">
    <location>
        <begin position="1"/>
        <end position="22"/>
    </location>
</feature>
<accession>A0A3B5LI17</accession>
<evidence type="ECO:0000313" key="2">
    <source>
        <dbReference type="Ensembl" id="ENSXCOP00000010507.1"/>
    </source>
</evidence>
<evidence type="ECO:0000256" key="1">
    <source>
        <dbReference type="SAM" id="SignalP"/>
    </source>
</evidence>
<reference evidence="2" key="2">
    <citation type="submission" date="2025-09" db="UniProtKB">
        <authorList>
            <consortium name="Ensembl"/>
        </authorList>
    </citation>
    <scope>IDENTIFICATION</scope>
</reference>
<dbReference type="AlphaFoldDB" id="A0A3B5LI17"/>
<organism evidence="2 3">
    <name type="scientific">Xiphophorus couchianus</name>
    <name type="common">Monterrey platyfish</name>
    <dbReference type="NCBI Taxonomy" id="32473"/>
    <lineage>
        <taxon>Eukaryota</taxon>
        <taxon>Metazoa</taxon>
        <taxon>Chordata</taxon>
        <taxon>Craniata</taxon>
        <taxon>Vertebrata</taxon>
        <taxon>Euteleostomi</taxon>
        <taxon>Actinopterygii</taxon>
        <taxon>Neopterygii</taxon>
        <taxon>Teleostei</taxon>
        <taxon>Neoteleostei</taxon>
        <taxon>Acanthomorphata</taxon>
        <taxon>Ovalentaria</taxon>
        <taxon>Atherinomorphae</taxon>
        <taxon>Cyprinodontiformes</taxon>
        <taxon>Poeciliidae</taxon>
        <taxon>Poeciliinae</taxon>
        <taxon>Xiphophorus</taxon>
    </lineage>
</organism>
<proteinExistence type="predicted"/>
<name>A0A3B5LI17_9TELE</name>
<dbReference type="GeneTree" id="ENSGT00990000203721"/>
<keyword evidence="1" id="KW-0732">Signal</keyword>
<feature type="chain" id="PRO_5017272886" evidence="1">
    <location>
        <begin position="23"/>
        <end position="66"/>
    </location>
</feature>